<keyword evidence="10 13" id="KW-1133">Transmembrane helix</keyword>
<dbReference type="Proteomes" id="UP001642484">
    <property type="component" value="Unassembled WGS sequence"/>
</dbReference>
<feature type="transmembrane region" description="Helical" evidence="13">
    <location>
        <begin position="150"/>
        <end position="175"/>
    </location>
</feature>
<keyword evidence="6" id="KW-0479">Metal-binding</keyword>
<protein>
    <recommendedName>
        <fullName evidence="3">RING-type E3 ubiquitin transferase</fullName>
        <ecNumber evidence="3">2.3.2.27</ecNumber>
    </recommendedName>
</protein>
<keyword evidence="11 13" id="KW-0472">Membrane</keyword>
<evidence type="ECO:0000256" key="10">
    <source>
        <dbReference type="ARBA" id="ARBA00022989"/>
    </source>
</evidence>
<keyword evidence="9" id="KW-0862">Zinc</keyword>
<evidence type="ECO:0000256" key="7">
    <source>
        <dbReference type="ARBA" id="ARBA00022771"/>
    </source>
</evidence>
<dbReference type="EMBL" id="CAXAMN010023062">
    <property type="protein sequence ID" value="CAK9074960.1"/>
    <property type="molecule type" value="Genomic_DNA"/>
</dbReference>
<evidence type="ECO:0000256" key="4">
    <source>
        <dbReference type="ARBA" id="ARBA00022679"/>
    </source>
</evidence>
<evidence type="ECO:0000256" key="9">
    <source>
        <dbReference type="ARBA" id="ARBA00022833"/>
    </source>
</evidence>
<evidence type="ECO:0000313" key="16">
    <source>
        <dbReference type="Proteomes" id="UP001642484"/>
    </source>
</evidence>
<feature type="transmembrane region" description="Helical" evidence="13">
    <location>
        <begin position="64"/>
        <end position="90"/>
    </location>
</feature>
<keyword evidence="7 12" id="KW-0863">Zinc-finger</keyword>
<comment type="caution">
    <text evidence="15">The sequence shown here is derived from an EMBL/GenBank/DDBJ whole genome shotgun (WGS) entry which is preliminary data.</text>
</comment>
<dbReference type="SUPFAM" id="SSF57850">
    <property type="entry name" value="RING/U-box"/>
    <property type="match status" value="1"/>
</dbReference>
<organism evidence="15 16">
    <name type="scientific">Durusdinium trenchii</name>
    <dbReference type="NCBI Taxonomy" id="1381693"/>
    <lineage>
        <taxon>Eukaryota</taxon>
        <taxon>Sar</taxon>
        <taxon>Alveolata</taxon>
        <taxon>Dinophyceae</taxon>
        <taxon>Suessiales</taxon>
        <taxon>Symbiodiniaceae</taxon>
        <taxon>Durusdinium</taxon>
    </lineage>
</organism>
<evidence type="ECO:0000256" key="1">
    <source>
        <dbReference type="ARBA" id="ARBA00000900"/>
    </source>
</evidence>
<dbReference type="InterPro" id="IPR001841">
    <property type="entry name" value="Znf_RING"/>
</dbReference>
<evidence type="ECO:0000256" key="3">
    <source>
        <dbReference type="ARBA" id="ARBA00012483"/>
    </source>
</evidence>
<proteinExistence type="predicted"/>
<evidence type="ECO:0000256" key="8">
    <source>
        <dbReference type="ARBA" id="ARBA00022786"/>
    </source>
</evidence>
<dbReference type="SMART" id="SM00184">
    <property type="entry name" value="RING"/>
    <property type="match status" value="1"/>
</dbReference>
<comment type="subcellular location">
    <subcellularLocation>
        <location evidence="2">Membrane</location>
        <topology evidence="2">Multi-pass membrane protein</topology>
    </subcellularLocation>
</comment>
<evidence type="ECO:0000256" key="2">
    <source>
        <dbReference type="ARBA" id="ARBA00004141"/>
    </source>
</evidence>
<dbReference type="Pfam" id="PF13639">
    <property type="entry name" value="zf-RING_2"/>
    <property type="match status" value="1"/>
</dbReference>
<keyword evidence="8" id="KW-0833">Ubl conjugation pathway</keyword>
<dbReference type="EC" id="2.3.2.27" evidence="3"/>
<dbReference type="InterPro" id="IPR013083">
    <property type="entry name" value="Znf_RING/FYVE/PHD"/>
</dbReference>
<accession>A0ABP0PJQ8</accession>
<keyword evidence="5 13" id="KW-0812">Transmembrane</keyword>
<dbReference type="PANTHER" id="PTHR45977">
    <property type="entry name" value="TARGET OF ERK KINASE MPK-1"/>
    <property type="match status" value="1"/>
</dbReference>
<keyword evidence="16" id="KW-1185">Reference proteome</keyword>
<reference evidence="15 16" key="1">
    <citation type="submission" date="2024-02" db="EMBL/GenBank/DDBJ databases">
        <authorList>
            <person name="Chen Y."/>
            <person name="Shah S."/>
            <person name="Dougan E. K."/>
            <person name="Thang M."/>
            <person name="Chan C."/>
        </authorList>
    </citation>
    <scope>NUCLEOTIDE SEQUENCE [LARGE SCALE GENOMIC DNA]</scope>
</reference>
<feature type="domain" description="RING-type" evidence="14">
    <location>
        <begin position="214"/>
        <end position="254"/>
    </location>
</feature>
<keyword evidence="4" id="KW-0808">Transferase</keyword>
<name>A0ABP0PJQ8_9DINO</name>
<evidence type="ECO:0000256" key="11">
    <source>
        <dbReference type="ARBA" id="ARBA00023136"/>
    </source>
</evidence>
<gene>
    <name evidence="15" type="ORF">CCMP2556_LOCUS36904</name>
</gene>
<dbReference type="PROSITE" id="PS50089">
    <property type="entry name" value="ZF_RING_2"/>
    <property type="match status" value="1"/>
</dbReference>
<evidence type="ECO:0000256" key="6">
    <source>
        <dbReference type="ARBA" id="ARBA00022723"/>
    </source>
</evidence>
<feature type="transmembrane region" description="Helical" evidence="13">
    <location>
        <begin position="102"/>
        <end position="130"/>
    </location>
</feature>
<evidence type="ECO:0000256" key="13">
    <source>
        <dbReference type="SAM" id="Phobius"/>
    </source>
</evidence>
<evidence type="ECO:0000259" key="14">
    <source>
        <dbReference type="PROSITE" id="PS50089"/>
    </source>
</evidence>
<dbReference type="Gene3D" id="3.30.40.10">
    <property type="entry name" value="Zinc/RING finger domain, C3HC4 (zinc finger)"/>
    <property type="match status" value="1"/>
</dbReference>
<sequence length="278" mass="31021">MIDRRVESRRDASTMARCRCWPCRWCSALSERMVLSWLPSIGIRLHEPLPAAAMVEVRQLRVPLSVAALSFCVAGALQLWCLVQGWYFLLQGLPSQCEGMRNWLIGYCLSLSMVPFANVLAVVSLIWWVTAGHSKISSECQNVAPYLSEFLWAVQTRGIWTLICIVIFAAAVFVLRKLTRSLREVWASDAPTLQIVIQAVIQAPAATVPADAECAICLESVEESVWKALPCEHAFHQDCLLRWLRCGRRCPLCRLDLHRAFLETAAPAVSPDPGEVSG</sequence>
<comment type="catalytic activity">
    <reaction evidence="1">
        <text>S-ubiquitinyl-[E2 ubiquitin-conjugating enzyme]-L-cysteine + [acceptor protein]-L-lysine = [E2 ubiquitin-conjugating enzyme]-L-cysteine + N(6)-ubiquitinyl-[acceptor protein]-L-lysine.</text>
        <dbReference type="EC" id="2.3.2.27"/>
    </reaction>
</comment>
<dbReference type="PANTHER" id="PTHR45977:SF4">
    <property type="entry name" value="RING-TYPE DOMAIN-CONTAINING PROTEIN"/>
    <property type="match status" value="1"/>
</dbReference>
<evidence type="ECO:0000256" key="5">
    <source>
        <dbReference type="ARBA" id="ARBA00022692"/>
    </source>
</evidence>
<evidence type="ECO:0000313" key="15">
    <source>
        <dbReference type="EMBL" id="CAK9074960.1"/>
    </source>
</evidence>
<evidence type="ECO:0000256" key="12">
    <source>
        <dbReference type="PROSITE-ProRule" id="PRU00175"/>
    </source>
</evidence>